<comment type="caution">
    <text evidence="9">The sequence shown here is derived from an EMBL/GenBank/DDBJ whole genome shotgun (WGS) entry which is preliminary data.</text>
</comment>
<dbReference type="SUPFAM" id="SSF52058">
    <property type="entry name" value="L domain-like"/>
    <property type="match status" value="1"/>
</dbReference>
<dbReference type="AlphaFoldDB" id="A0A2P6RNE1"/>
<evidence type="ECO:0000256" key="3">
    <source>
        <dbReference type="ARBA" id="ARBA00022670"/>
    </source>
</evidence>
<keyword evidence="10" id="KW-1185">Reference proteome</keyword>
<dbReference type="Gramene" id="PRQ47901">
    <property type="protein sequence ID" value="PRQ47901"/>
    <property type="gene ID" value="RchiOBHm_Chr2g0104761"/>
</dbReference>
<dbReference type="OrthoDB" id="1291327at2759"/>
<evidence type="ECO:0000256" key="1">
    <source>
        <dbReference type="ARBA" id="ARBA00005234"/>
    </source>
</evidence>
<dbReference type="InterPro" id="IPR032675">
    <property type="entry name" value="LRR_dom_sf"/>
</dbReference>
<evidence type="ECO:0000256" key="4">
    <source>
        <dbReference type="ARBA" id="ARBA00022737"/>
    </source>
</evidence>
<dbReference type="Gene3D" id="1.10.8.430">
    <property type="entry name" value="Helical domain of apoptotic protease-activating factors"/>
    <property type="match status" value="1"/>
</dbReference>
<dbReference type="Gene3D" id="3.80.10.10">
    <property type="entry name" value="Ribonuclease Inhibitor"/>
    <property type="match status" value="1"/>
</dbReference>
<dbReference type="Pfam" id="PF05659">
    <property type="entry name" value="RPW8"/>
    <property type="match status" value="1"/>
</dbReference>
<keyword evidence="3" id="KW-0645">Protease</keyword>
<dbReference type="STRING" id="74649.A0A2P6RNE1"/>
<evidence type="ECO:0000256" key="2">
    <source>
        <dbReference type="ARBA" id="ARBA00008894"/>
    </source>
</evidence>
<dbReference type="InterPro" id="IPR042197">
    <property type="entry name" value="Apaf_helical"/>
</dbReference>
<dbReference type="Pfam" id="PF02902">
    <property type="entry name" value="Peptidase_C48"/>
    <property type="match status" value="1"/>
</dbReference>
<evidence type="ECO:0000259" key="7">
    <source>
        <dbReference type="PROSITE" id="PS50600"/>
    </source>
</evidence>
<dbReference type="InterPro" id="IPR027417">
    <property type="entry name" value="P-loop_NTPase"/>
</dbReference>
<evidence type="ECO:0000256" key="6">
    <source>
        <dbReference type="ARBA" id="ARBA00022821"/>
    </source>
</evidence>
<evidence type="ECO:0000259" key="8">
    <source>
        <dbReference type="PROSITE" id="PS51153"/>
    </source>
</evidence>
<sequence length="1245" mass="142726">MVIVGEFVGGAALGAAFGTLFDVVKEALEKSAMFKPLLKTIKSTLDSLQPLIQQIEMHNAELNLPNEEIESCKKQMEEGVELVRKLSKVSKWNYRKPRYTDQLVQLDGSLKRMLDIMKVQEARDVKETLVLVRSIDTVVKRLEGNGLVQSQFEINGCCAVPDEQPPPTITVGLDAPLEELKKNFLKDGVSMLVLAGPGGCGKTTLAKAFCQDQEVKDIFKKNIFFVTVSKTPNLNHIVRELCQLKGFQVPFFNTEVTAVSWLETFLRETVQHPLLLVLDGVWSGSESLLNKFAIKMSNYKILVTSRFAFPRFGSPYYLASLTHEDAMTLFRHSASLGDRSSYIPEDLPRKIVERCKGFPPAITMVGRSLCGQPVEIWQNRLMEWSRGSSILDSESDLLDYLKNNLAFLDKGDMTIVKECFIDLGSFPEDQRIPVAGLIDMWAELYELDEDCMSIANLYELASQGLANLVCTRKDNWEVDRYFSEHFVTQHYMLRELAIHQTSQEPIAQRKRLIIDICGDNLPRWWTEQKFQPVKARLLSISTDGVFSTKWHNMQLPQAEVLVLNFQTKNYALPEFVEKMDKLKVLIVTNYGFLPAELSNFQLLGSSSNLKRIRLERISIPSLINDSVQLKSLQKISLYMCNIGQAFSNCSIQITYAFPNLVEMNIDYCNDLLDLPYNLCDLIHLKKLSITNCHKLYALPEEIGKLVNLQVLRLRSCIHLLELPNSIRSLKMLYFLDISDCYSMKELPEDIGELCSLKKLNMRQCSKLQELPPSVLWLKLLQEVVCDEHTEKLWEPFIPYLRKIHIKVAKQNWHPCSDWTNLVVTRMEKTEVVDNMVESQINTVQADIQAEFKGEIKVARDNLFPTQSQSNLVVTRVEKREVMDKPVKSHIETVKTELQAEFKAEMKALRDEFTNKLDVITDLLVHLIQGKNEKEWEGKDIPEQITSVFGDYESGATKSGFRMHRNSKKVTHQLQKVNQLSPLPSEEQIVRQFSAWISNPNASRCNLEIFDAPKEWFIDLMTSGTWLSDSHVDVFLYAVRKRANLQSQSSSQCCTILDTVFWSWMNGRWEDFQNNSKSYKWDSDLRDYPLGKSPKYARRWSEVDHLYLPININNQHWVAVCADIIRRKLTVYNSMRSATQDEFISNILKPMATMLPSLLVQSGFYEHRPELSPLTSPLKVVHLADNIPQQIVSGDCGVFMLNYIEYLSYGRPLGFVQADIQLFREKMALEMFALTMMGCSQQNRSC</sequence>
<dbReference type="InterPro" id="IPR008808">
    <property type="entry name" value="Powdery_mildew-R_dom"/>
</dbReference>
<dbReference type="Pfam" id="PF00931">
    <property type="entry name" value="NB-ARC"/>
    <property type="match status" value="1"/>
</dbReference>
<dbReference type="PANTHER" id="PTHR36766">
    <property type="entry name" value="PLANT BROAD-SPECTRUM MILDEW RESISTANCE PROTEIN RPW8"/>
    <property type="match status" value="1"/>
</dbReference>
<feature type="domain" description="Ubiquitin-like protease family profile" evidence="7">
    <location>
        <begin position="1009"/>
        <end position="1206"/>
    </location>
</feature>
<evidence type="ECO:0000256" key="5">
    <source>
        <dbReference type="ARBA" id="ARBA00022801"/>
    </source>
</evidence>
<dbReference type="SUPFAM" id="SSF52540">
    <property type="entry name" value="P-loop containing nucleoside triphosphate hydrolases"/>
    <property type="match status" value="1"/>
</dbReference>
<comment type="similarity">
    <text evidence="2">Belongs to the disease resistance NB-LRR family.</text>
</comment>
<name>A0A2P6RNE1_ROSCH</name>
<evidence type="ECO:0000313" key="10">
    <source>
        <dbReference type="Proteomes" id="UP000238479"/>
    </source>
</evidence>
<dbReference type="Gene3D" id="1.10.10.10">
    <property type="entry name" value="Winged helix-like DNA-binding domain superfamily/Winged helix DNA-binding domain"/>
    <property type="match status" value="1"/>
</dbReference>
<dbReference type="GO" id="GO:0006952">
    <property type="term" value="P:defense response"/>
    <property type="evidence" value="ECO:0007669"/>
    <property type="project" value="UniProtKB-KW"/>
</dbReference>
<dbReference type="Gene3D" id="3.40.50.300">
    <property type="entry name" value="P-loop containing nucleotide triphosphate hydrolases"/>
    <property type="match status" value="1"/>
</dbReference>
<dbReference type="PROSITE" id="PS51153">
    <property type="entry name" value="RPW8"/>
    <property type="match status" value="1"/>
</dbReference>
<dbReference type="Gene3D" id="3.40.395.10">
    <property type="entry name" value="Adenoviral Proteinase, Chain A"/>
    <property type="match status" value="1"/>
</dbReference>
<evidence type="ECO:0000313" key="9">
    <source>
        <dbReference type="EMBL" id="PRQ47901.1"/>
    </source>
</evidence>
<dbReference type="GO" id="GO:0006508">
    <property type="term" value="P:proteolysis"/>
    <property type="evidence" value="ECO:0007669"/>
    <property type="project" value="UniProtKB-KW"/>
</dbReference>
<dbReference type="SUPFAM" id="SSF54001">
    <property type="entry name" value="Cysteine proteinases"/>
    <property type="match status" value="1"/>
</dbReference>
<dbReference type="Proteomes" id="UP000238479">
    <property type="component" value="Chromosome 2"/>
</dbReference>
<proteinExistence type="inferred from homology"/>
<accession>A0A2P6RNE1</accession>
<dbReference type="InterPro" id="IPR003653">
    <property type="entry name" value="Peptidase_C48_C"/>
</dbReference>
<dbReference type="PRINTS" id="PR00364">
    <property type="entry name" value="DISEASERSIST"/>
</dbReference>
<feature type="domain" description="RPW8" evidence="8">
    <location>
        <begin position="2"/>
        <end position="151"/>
    </location>
</feature>
<dbReference type="GO" id="GO:0043531">
    <property type="term" value="F:ADP binding"/>
    <property type="evidence" value="ECO:0007669"/>
    <property type="project" value="InterPro"/>
</dbReference>
<dbReference type="InterPro" id="IPR038765">
    <property type="entry name" value="Papain-like_cys_pep_sf"/>
</dbReference>
<dbReference type="PROSITE" id="PS50600">
    <property type="entry name" value="ULP_PROTEASE"/>
    <property type="match status" value="1"/>
</dbReference>
<dbReference type="InterPro" id="IPR002182">
    <property type="entry name" value="NB-ARC"/>
</dbReference>
<organism evidence="9 10">
    <name type="scientific">Rosa chinensis</name>
    <name type="common">China rose</name>
    <dbReference type="NCBI Taxonomy" id="74649"/>
    <lineage>
        <taxon>Eukaryota</taxon>
        <taxon>Viridiplantae</taxon>
        <taxon>Streptophyta</taxon>
        <taxon>Embryophyta</taxon>
        <taxon>Tracheophyta</taxon>
        <taxon>Spermatophyta</taxon>
        <taxon>Magnoliopsida</taxon>
        <taxon>eudicotyledons</taxon>
        <taxon>Gunneridae</taxon>
        <taxon>Pentapetalae</taxon>
        <taxon>rosids</taxon>
        <taxon>fabids</taxon>
        <taxon>Rosales</taxon>
        <taxon>Rosaceae</taxon>
        <taxon>Rosoideae</taxon>
        <taxon>Rosoideae incertae sedis</taxon>
        <taxon>Rosa</taxon>
    </lineage>
</organism>
<dbReference type="EMBL" id="PDCK01000040">
    <property type="protein sequence ID" value="PRQ47901.1"/>
    <property type="molecule type" value="Genomic_DNA"/>
</dbReference>
<comment type="similarity">
    <text evidence="1">Belongs to the peptidase C48 family.</text>
</comment>
<reference evidence="9 10" key="1">
    <citation type="journal article" date="2018" name="Nat. Genet.">
        <title>The Rosa genome provides new insights in the design of modern roses.</title>
        <authorList>
            <person name="Bendahmane M."/>
        </authorList>
    </citation>
    <scope>NUCLEOTIDE SEQUENCE [LARGE SCALE GENOMIC DNA]</scope>
    <source>
        <strain evidence="10">cv. Old Blush</strain>
    </source>
</reference>
<keyword evidence="4" id="KW-0677">Repeat</keyword>
<gene>
    <name evidence="9" type="ORF">RchiOBHm_Chr2g0104761</name>
</gene>
<keyword evidence="5" id="KW-0378">Hydrolase</keyword>
<dbReference type="PANTHER" id="PTHR36766:SF3">
    <property type="entry name" value="RPW8 DOMAIN-CONTAINING PROTEIN"/>
    <property type="match status" value="1"/>
</dbReference>
<dbReference type="GO" id="GO:0008234">
    <property type="term" value="F:cysteine-type peptidase activity"/>
    <property type="evidence" value="ECO:0007669"/>
    <property type="project" value="InterPro"/>
</dbReference>
<keyword evidence="6" id="KW-0611">Plant defense</keyword>
<dbReference type="InterPro" id="IPR036388">
    <property type="entry name" value="WH-like_DNA-bd_sf"/>
</dbReference>
<protein>
    <submittedName>
        <fullName evidence="9">Putative powdery mildew resistance protein, RPW8</fullName>
    </submittedName>
</protein>